<dbReference type="Pfam" id="PF00501">
    <property type="entry name" value="AMP-binding"/>
    <property type="match status" value="1"/>
</dbReference>
<protein>
    <submittedName>
        <fullName evidence="2">Amino acid adenylation domain-containing protein</fullName>
    </submittedName>
</protein>
<dbReference type="SUPFAM" id="SSF56801">
    <property type="entry name" value="Acetyl-CoA synthetase-like"/>
    <property type="match status" value="1"/>
</dbReference>
<dbReference type="Proteomes" id="UP000583266">
    <property type="component" value="Unassembled WGS sequence"/>
</dbReference>
<dbReference type="PANTHER" id="PTHR45527:SF1">
    <property type="entry name" value="FATTY ACID SYNTHASE"/>
    <property type="match status" value="1"/>
</dbReference>
<dbReference type="GO" id="GO:0043041">
    <property type="term" value="P:amino acid activation for nonribosomal peptide biosynthetic process"/>
    <property type="evidence" value="ECO:0007669"/>
    <property type="project" value="TreeGrafter"/>
</dbReference>
<name>A0A848GS33_9BACT</name>
<evidence type="ECO:0000313" key="2">
    <source>
        <dbReference type="EMBL" id="NML39912.1"/>
    </source>
</evidence>
<gene>
    <name evidence="2" type="ORF">HHL17_22115</name>
</gene>
<dbReference type="InterPro" id="IPR000873">
    <property type="entry name" value="AMP-dep_synth/lig_dom"/>
</dbReference>
<dbReference type="AlphaFoldDB" id="A0A848GS33"/>
<dbReference type="PANTHER" id="PTHR45527">
    <property type="entry name" value="NONRIBOSOMAL PEPTIDE SYNTHETASE"/>
    <property type="match status" value="1"/>
</dbReference>
<dbReference type="RefSeq" id="WP_169226963.1">
    <property type="nucleotide sequence ID" value="NZ_JABBGC010000002.1"/>
</dbReference>
<dbReference type="FunFam" id="3.40.50.980:FF:000001">
    <property type="entry name" value="Non-ribosomal peptide synthetase"/>
    <property type="match status" value="1"/>
</dbReference>
<accession>A0A848GS33</accession>
<organism evidence="2 3">
    <name type="scientific">Chitinophaga fulva</name>
    <dbReference type="NCBI Taxonomy" id="2728842"/>
    <lineage>
        <taxon>Bacteria</taxon>
        <taxon>Pseudomonadati</taxon>
        <taxon>Bacteroidota</taxon>
        <taxon>Chitinophagia</taxon>
        <taxon>Chitinophagales</taxon>
        <taxon>Chitinophagaceae</taxon>
        <taxon>Chitinophaga</taxon>
    </lineage>
</organism>
<proteinExistence type="predicted"/>
<dbReference type="EMBL" id="JABBGC010000002">
    <property type="protein sequence ID" value="NML39912.1"/>
    <property type="molecule type" value="Genomic_DNA"/>
</dbReference>
<comment type="caution">
    <text evidence="2">The sequence shown here is derived from an EMBL/GenBank/DDBJ whole genome shotgun (WGS) entry which is preliminary data.</text>
</comment>
<reference evidence="2 3" key="1">
    <citation type="submission" date="2020-04" db="EMBL/GenBank/DDBJ databases">
        <title>Chitinophaga sp. G-6-1-13 sp. nov., isolated from soil.</title>
        <authorList>
            <person name="Dahal R.H."/>
            <person name="Chaudhary D.K."/>
        </authorList>
    </citation>
    <scope>NUCLEOTIDE SEQUENCE [LARGE SCALE GENOMIC DNA]</scope>
    <source>
        <strain evidence="2 3">G-6-1-13</strain>
    </source>
</reference>
<dbReference type="GO" id="GO:0031177">
    <property type="term" value="F:phosphopantetheine binding"/>
    <property type="evidence" value="ECO:0007669"/>
    <property type="project" value="TreeGrafter"/>
</dbReference>
<sequence>MPLQKVPLQPMQHELITLLAEQAARVPDAVALRYEGTEVTYRILHERSNQLAHYLQRRGVKANKLVPVCVERSVNMLVAILGILKAGAAYVPIDPEYPEEDIRHLLEDTGAYVMISSSYGRRNIPRDIAVSVILLDHVPDIFSNEPTSAPGHIPQPNDAAYMIYTAGATGLPKRLVVEHSGLLHHLMTRITELCIHEYSVIAFTAPYTSDIAAWQMLAAIACGGTTIIYPDHLMHNPAAFIRTVDRHAVTILELGPDHLATVLGENTGATLKHLEYLLVKGEAVSGQLLEQWFAHPAYSHIPVVNAYGPGREKSIVL</sequence>
<keyword evidence="3" id="KW-1185">Reference proteome</keyword>
<evidence type="ECO:0000313" key="3">
    <source>
        <dbReference type="Proteomes" id="UP000583266"/>
    </source>
</evidence>
<dbReference type="GO" id="GO:0044550">
    <property type="term" value="P:secondary metabolite biosynthetic process"/>
    <property type="evidence" value="ECO:0007669"/>
    <property type="project" value="TreeGrafter"/>
</dbReference>
<dbReference type="GO" id="GO:0005829">
    <property type="term" value="C:cytosol"/>
    <property type="evidence" value="ECO:0007669"/>
    <property type="project" value="TreeGrafter"/>
</dbReference>
<dbReference type="Gene3D" id="3.40.50.980">
    <property type="match status" value="2"/>
</dbReference>
<feature type="domain" description="AMP-dependent synthetase/ligase" evidence="1">
    <location>
        <begin position="20"/>
        <end position="309"/>
    </location>
</feature>
<evidence type="ECO:0000259" key="1">
    <source>
        <dbReference type="Pfam" id="PF00501"/>
    </source>
</evidence>